<dbReference type="Proteomes" id="UP000559027">
    <property type="component" value="Unassembled WGS sequence"/>
</dbReference>
<evidence type="ECO:0000313" key="1">
    <source>
        <dbReference type="EMBL" id="KAF5360854.1"/>
    </source>
</evidence>
<dbReference type="EMBL" id="JAACJO010000003">
    <property type="protein sequence ID" value="KAF5360854.1"/>
    <property type="molecule type" value="Genomic_DNA"/>
</dbReference>
<dbReference type="AlphaFoldDB" id="A0A8H5G9L5"/>
<evidence type="ECO:0000313" key="2">
    <source>
        <dbReference type="Proteomes" id="UP000559027"/>
    </source>
</evidence>
<dbReference type="OrthoDB" id="3050260at2759"/>
<gene>
    <name evidence="1" type="ORF">D9756_004559</name>
</gene>
<comment type="caution">
    <text evidence="1">The sequence shown here is derived from an EMBL/GenBank/DDBJ whole genome shotgun (WGS) entry which is preliminary data.</text>
</comment>
<sequence>MPQVSGLACCIHDSSNLHDQFNELVSQNKNLEGAKHALDHQVATHWNSDFLCLQVHVHFQKEVEIMTGVSDYGLTQYWLSPKQWKIANDLLPVLEIFKEATNLFSKAEVPLVIDVFLTLLDIWTYLGNVCEDDDDALSPVICIAAQAVISMVNKYIMLCEECEIYFIAIVYTKLKQTVIEQWGQTYRPNLAMTSEPEPTHTGNKYLQKQTSKKAPVGNLDDINTYLKEPVVSHSAIIDSGGYMKWWNTAAASHPNLARTGMYYCSAPAKMALGSWARPGNPLLLGVMKAGQIIAGGAEGDSDAE</sequence>
<dbReference type="InterPro" id="IPR012337">
    <property type="entry name" value="RNaseH-like_sf"/>
</dbReference>
<organism evidence="1 2">
    <name type="scientific">Leucocoprinus leucothites</name>
    <dbReference type="NCBI Taxonomy" id="201217"/>
    <lineage>
        <taxon>Eukaryota</taxon>
        <taxon>Fungi</taxon>
        <taxon>Dikarya</taxon>
        <taxon>Basidiomycota</taxon>
        <taxon>Agaricomycotina</taxon>
        <taxon>Agaricomycetes</taxon>
        <taxon>Agaricomycetidae</taxon>
        <taxon>Agaricales</taxon>
        <taxon>Agaricineae</taxon>
        <taxon>Agaricaceae</taxon>
        <taxon>Leucocoprinus</taxon>
    </lineage>
</organism>
<protein>
    <submittedName>
        <fullName evidence="1">Uncharacterized protein</fullName>
    </submittedName>
</protein>
<reference evidence="1 2" key="1">
    <citation type="journal article" date="2020" name="ISME J.">
        <title>Uncovering the hidden diversity of litter-decomposition mechanisms in mushroom-forming fungi.</title>
        <authorList>
            <person name="Floudas D."/>
            <person name="Bentzer J."/>
            <person name="Ahren D."/>
            <person name="Johansson T."/>
            <person name="Persson P."/>
            <person name="Tunlid A."/>
        </authorList>
    </citation>
    <scope>NUCLEOTIDE SEQUENCE [LARGE SCALE GENOMIC DNA]</scope>
    <source>
        <strain evidence="1 2">CBS 146.42</strain>
    </source>
</reference>
<dbReference type="PANTHER" id="PTHR23272:SF161">
    <property type="entry name" value="ZINC FINGER BED DOMAIN-CONTAINING PROTEIN RICESLEEPER 1-LIKE"/>
    <property type="match status" value="1"/>
</dbReference>
<dbReference type="SUPFAM" id="SSF53098">
    <property type="entry name" value="Ribonuclease H-like"/>
    <property type="match status" value="1"/>
</dbReference>
<proteinExistence type="predicted"/>
<accession>A0A8H5G9L5</accession>
<dbReference type="PANTHER" id="PTHR23272">
    <property type="entry name" value="BED FINGER-RELATED"/>
    <property type="match status" value="1"/>
</dbReference>
<name>A0A8H5G9L5_9AGAR</name>
<keyword evidence="2" id="KW-1185">Reference proteome</keyword>